<dbReference type="InterPro" id="IPR016181">
    <property type="entry name" value="Acyl_CoA_acyltransferase"/>
</dbReference>
<dbReference type="PROSITE" id="PS51186">
    <property type="entry name" value="GNAT"/>
    <property type="match status" value="1"/>
</dbReference>
<dbReference type="Proteomes" id="UP000477722">
    <property type="component" value="Unassembled WGS sequence"/>
</dbReference>
<dbReference type="EMBL" id="JAAKZZ010000117">
    <property type="protein sequence ID" value="NGO69454.1"/>
    <property type="molecule type" value="Genomic_DNA"/>
</dbReference>
<organism evidence="4 5">
    <name type="scientific">Streptomyces boncukensis</name>
    <dbReference type="NCBI Taxonomy" id="2711219"/>
    <lineage>
        <taxon>Bacteria</taxon>
        <taxon>Bacillati</taxon>
        <taxon>Actinomycetota</taxon>
        <taxon>Actinomycetes</taxon>
        <taxon>Kitasatosporales</taxon>
        <taxon>Streptomycetaceae</taxon>
        <taxon>Streptomyces</taxon>
    </lineage>
</organism>
<dbReference type="CDD" id="cd04301">
    <property type="entry name" value="NAT_SF"/>
    <property type="match status" value="1"/>
</dbReference>
<dbReference type="GO" id="GO:0016747">
    <property type="term" value="F:acyltransferase activity, transferring groups other than amino-acyl groups"/>
    <property type="evidence" value="ECO:0007669"/>
    <property type="project" value="InterPro"/>
</dbReference>
<dbReference type="PANTHER" id="PTHR43877:SF2">
    <property type="entry name" value="AMINOALKYLPHOSPHONATE N-ACETYLTRANSFERASE-RELATED"/>
    <property type="match status" value="1"/>
</dbReference>
<dbReference type="InterPro" id="IPR050832">
    <property type="entry name" value="Bact_Acetyltransf"/>
</dbReference>
<evidence type="ECO:0000256" key="2">
    <source>
        <dbReference type="ARBA" id="ARBA00023315"/>
    </source>
</evidence>
<dbReference type="Pfam" id="PF00583">
    <property type="entry name" value="Acetyltransf_1"/>
    <property type="match status" value="1"/>
</dbReference>
<comment type="caution">
    <text evidence="4">The sequence shown here is derived from an EMBL/GenBank/DDBJ whole genome shotgun (WGS) entry which is preliminary data.</text>
</comment>
<evidence type="ECO:0000313" key="4">
    <source>
        <dbReference type="EMBL" id="NGO69454.1"/>
    </source>
</evidence>
<evidence type="ECO:0000256" key="1">
    <source>
        <dbReference type="ARBA" id="ARBA00022679"/>
    </source>
</evidence>
<keyword evidence="2" id="KW-0012">Acyltransferase</keyword>
<dbReference type="Gene3D" id="3.40.630.30">
    <property type="match status" value="1"/>
</dbReference>
<keyword evidence="1 4" id="KW-0808">Transferase</keyword>
<evidence type="ECO:0000313" key="5">
    <source>
        <dbReference type="Proteomes" id="UP000477722"/>
    </source>
</evidence>
<feature type="domain" description="N-acetyltransferase" evidence="3">
    <location>
        <begin position="8"/>
        <end position="153"/>
    </location>
</feature>
<protein>
    <submittedName>
        <fullName evidence="4">GNAT family N-acetyltransferase</fullName>
    </submittedName>
</protein>
<evidence type="ECO:0000259" key="3">
    <source>
        <dbReference type="PROSITE" id="PS51186"/>
    </source>
</evidence>
<gene>
    <name evidence="4" type="ORF">G5C65_14040</name>
</gene>
<sequence length="156" mass="16764">MESAEAVATVRAYVDDIASRYYGRPATGEEIDTALAEEPDDELAPPRGVFLLARAEGDPARIGGCSGAKLLAGGAAELKRVWVAPHARRQGLGARLVAAAEDAARALGAAAIRLDTRSDLVEARALYARRGYLDIERYNDSPYAQHWLEKSLTTEP</sequence>
<proteinExistence type="predicted"/>
<dbReference type="SUPFAM" id="SSF55729">
    <property type="entry name" value="Acyl-CoA N-acyltransferases (Nat)"/>
    <property type="match status" value="1"/>
</dbReference>
<keyword evidence="5" id="KW-1185">Reference proteome</keyword>
<dbReference type="PANTHER" id="PTHR43877">
    <property type="entry name" value="AMINOALKYLPHOSPHONATE N-ACETYLTRANSFERASE-RELATED-RELATED"/>
    <property type="match status" value="1"/>
</dbReference>
<dbReference type="InterPro" id="IPR000182">
    <property type="entry name" value="GNAT_dom"/>
</dbReference>
<accession>A0A6G4WY55</accession>
<name>A0A6G4WY55_9ACTN</name>
<dbReference type="AlphaFoldDB" id="A0A6G4WY55"/>
<reference evidence="4 5" key="1">
    <citation type="submission" date="2020-02" db="EMBL/GenBank/DDBJ databases">
        <title>Whole-genome analyses of novel actinobacteria.</title>
        <authorList>
            <person name="Sahin N."/>
            <person name="Tatar D."/>
        </authorList>
    </citation>
    <scope>NUCLEOTIDE SEQUENCE [LARGE SCALE GENOMIC DNA]</scope>
    <source>
        <strain evidence="4 5">SB3404</strain>
    </source>
</reference>